<protein>
    <submittedName>
        <fullName evidence="2">Uncharacterized protein</fullName>
    </submittedName>
</protein>
<organism evidence="2 3">
    <name type="scientific">Pontibacillus yanchengensis</name>
    <dbReference type="NCBI Taxonomy" id="462910"/>
    <lineage>
        <taxon>Bacteria</taxon>
        <taxon>Bacillati</taxon>
        <taxon>Bacillota</taxon>
        <taxon>Bacilli</taxon>
        <taxon>Bacillales</taxon>
        <taxon>Bacillaceae</taxon>
        <taxon>Pontibacillus</taxon>
    </lineage>
</organism>
<evidence type="ECO:0000313" key="2">
    <source>
        <dbReference type="EMBL" id="MYL32452.1"/>
    </source>
</evidence>
<comment type="caution">
    <text evidence="2">The sequence shown here is derived from an EMBL/GenBank/DDBJ whole genome shotgun (WGS) entry which is preliminary data.</text>
</comment>
<proteinExistence type="predicted"/>
<gene>
    <name evidence="2" type="ORF">GLW05_02380</name>
</gene>
<feature type="region of interest" description="Disordered" evidence="1">
    <location>
        <begin position="38"/>
        <end position="58"/>
    </location>
</feature>
<accession>A0A6I4ZX67</accession>
<name>A0A6I4ZX67_9BACI</name>
<dbReference type="AlphaFoldDB" id="A0A6I4ZX67"/>
<dbReference type="EMBL" id="WMEQ01000001">
    <property type="protein sequence ID" value="MYL32452.1"/>
    <property type="molecule type" value="Genomic_DNA"/>
</dbReference>
<dbReference type="RefSeq" id="WP_160847738.1">
    <property type="nucleotide sequence ID" value="NZ_WMEQ01000001.1"/>
</dbReference>
<evidence type="ECO:0000256" key="1">
    <source>
        <dbReference type="SAM" id="MobiDB-lite"/>
    </source>
</evidence>
<sequence length="58" mass="5755">MDIVFIIFAVIVIAIGIGKKASSGPAFYDDQRDNHSAGGGSFFDGDGGFGDGSGGGGE</sequence>
<dbReference type="Proteomes" id="UP000468638">
    <property type="component" value="Unassembled WGS sequence"/>
</dbReference>
<reference evidence="2 3" key="1">
    <citation type="submission" date="2019-11" db="EMBL/GenBank/DDBJ databases">
        <title>Genome sequences of 17 halophilic strains isolated from different environments.</title>
        <authorList>
            <person name="Furrow R.E."/>
        </authorList>
    </citation>
    <scope>NUCLEOTIDE SEQUENCE [LARGE SCALE GENOMIC DNA]</scope>
    <source>
        <strain evidence="2 3">22514_16_FS</strain>
    </source>
</reference>
<evidence type="ECO:0000313" key="3">
    <source>
        <dbReference type="Proteomes" id="UP000468638"/>
    </source>
</evidence>